<dbReference type="Gene3D" id="2.60.40.1930">
    <property type="match status" value="1"/>
</dbReference>
<protein>
    <submittedName>
        <fullName evidence="2">Uncharacterized protein</fullName>
    </submittedName>
</protein>
<accession>A0A365Y1N5</accession>
<sequence length="443" mass="50126">MRNALLLLAAIMSLHSFAQNREINSTGLYIHTDKHIYMPAEKIWFTGYLLNIQATDSLPYHTLFVTLINENTHKPVLYERFAFDRAICKGMLELPDSLPAGDYALVGYTNNYIIDSHEQEFQQWISIRKPNQPSYKIKKTPADSLRSTTAKIPNAGLKINLTTDSATYNKRSVINCKIELTDTAGKAIQGLFSVTCVCEKRLRRQNHWDICHYYYIDQYKLPGQVDLSTAQQELNPVSGFVTKGSKKVKKPIPLLLMKNNEMITLKTNKDGIFGLNSYQLISTPGQPDVILSIVKGNPSEFKINFLNDVERINHQLAQVNYSCTLGDMEDSEIFTSEEMEMHTVPAPQTAATKTKQPPHGQEPGYVKKIKPVYQPPEFRTASDTSAIPDYNTTLYWNYLINTDQEGHASFSFRSDDLPGVFVCVVQGVSTMGVFSKRLQFVVK</sequence>
<feature type="signal peptide" evidence="1">
    <location>
        <begin position="1"/>
        <end position="18"/>
    </location>
</feature>
<dbReference type="AlphaFoldDB" id="A0A365Y1N5"/>
<organism evidence="2 3">
    <name type="scientific">Chitinophaga flava</name>
    <dbReference type="NCBI Taxonomy" id="2259036"/>
    <lineage>
        <taxon>Bacteria</taxon>
        <taxon>Pseudomonadati</taxon>
        <taxon>Bacteroidota</taxon>
        <taxon>Chitinophagia</taxon>
        <taxon>Chitinophagales</taxon>
        <taxon>Chitinophagaceae</taxon>
        <taxon>Chitinophaga</taxon>
    </lineage>
</organism>
<keyword evidence="3" id="KW-1185">Reference proteome</keyword>
<dbReference type="Proteomes" id="UP000253410">
    <property type="component" value="Unassembled WGS sequence"/>
</dbReference>
<gene>
    <name evidence="2" type="ORF">DF182_03880</name>
</gene>
<feature type="chain" id="PRO_5016909333" evidence="1">
    <location>
        <begin position="19"/>
        <end position="443"/>
    </location>
</feature>
<dbReference type="EMBL" id="QFFJ01000001">
    <property type="protein sequence ID" value="RBL91755.1"/>
    <property type="molecule type" value="Genomic_DNA"/>
</dbReference>
<name>A0A365Y1N5_9BACT</name>
<evidence type="ECO:0000256" key="1">
    <source>
        <dbReference type="SAM" id="SignalP"/>
    </source>
</evidence>
<dbReference type="OrthoDB" id="609485at2"/>
<evidence type="ECO:0000313" key="2">
    <source>
        <dbReference type="EMBL" id="RBL91755.1"/>
    </source>
</evidence>
<keyword evidence="1" id="KW-0732">Signal</keyword>
<reference evidence="2 3" key="1">
    <citation type="submission" date="2018-05" db="EMBL/GenBank/DDBJ databases">
        <title>Chitinophaga sp. K3CV102501T nov., isolated from isolated from a monsoon evergreen broad-leaved forest soil.</title>
        <authorList>
            <person name="Lv Y."/>
        </authorList>
    </citation>
    <scope>NUCLEOTIDE SEQUENCE [LARGE SCALE GENOMIC DNA]</scope>
    <source>
        <strain evidence="2 3">GDMCC 1.1325</strain>
    </source>
</reference>
<evidence type="ECO:0000313" key="3">
    <source>
        <dbReference type="Proteomes" id="UP000253410"/>
    </source>
</evidence>
<proteinExistence type="predicted"/>
<comment type="caution">
    <text evidence="2">The sequence shown here is derived from an EMBL/GenBank/DDBJ whole genome shotgun (WGS) entry which is preliminary data.</text>
</comment>
<dbReference type="RefSeq" id="WP_113614354.1">
    <property type="nucleotide sequence ID" value="NZ_QFFJ01000001.1"/>
</dbReference>